<evidence type="ECO:0000313" key="3">
    <source>
        <dbReference type="EMBL" id="RFC53129.1"/>
    </source>
</evidence>
<dbReference type="Proteomes" id="UP000257127">
    <property type="component" value="Unassembled WGS sequence"/>
</dbReference>
<gene>
    <name evidence="3" type="ORF">DXU93_14650</name>
</gene>
<dbReference type="AlphaFoldDB" id="A0A3E1EU89"/>
<dbReference type="EMBL" id="QURB01000013">
    <property type="protein sequence ID" value="RFC53129.1"/>
    <property type="molecule type" value="Genomic_DNA"/>
</dbReference>
<proteinExistence type="predicted"/>
<feature type="signal peptide" evidence="2">
    <location>
        <begin position="1"/>
        <end position="23"/>
    </location>
</feature>
<keyword evidence="4" id="KW-1185">Reference proteome</keyword>
<accession>A0A3E1EU89</accession>
<evidence type="ECO:0000313" key="4">
    <source>
        <dbReference type="Proteomes" id="UP000257127"/>
    </source>
</evidence>
<name>A0A3E1EU89_9FLAO</name>
<dbReference type="NCBIfam" id="TIGR04183">
    <property type="entry name" value="Por_Secre_tail"/>
    <property type="match status" value="1"/>
</dbReference>
<protein>
    <submittedName>
        <fullName evidence="3">T9SS C-terminal target domain-containing protein</fullName>
    </submittedName>
</protein>
<feature type="chain" id="PRO_5017676215" evidence="2">
    <location>
        <begin position="24"/>
        <end position="324"/>
    </location>
</feature>
<evidence type="ECO:0000256" key="1">
    <source>
        <dbReference type="ARBA" id="ARBA00022729"/>
    </source>
</evidence>
<evidence type="ECO:0000256" key="2">
    <source>
        <dbReference type="SAM" id="SignalP"/>
    </source>
</evidence>
<reference evidence="3 4" key="1">
    <citation type="submission" date="2018-08" db="EMBL/GenBank/DDBJ databases">
        <title>The draft genome squence of Brumimicrobium sp. N62.</title>
        <authorList>
            <person name="Du Z.-J."/>
            <person name="Luo H.-R."/>
        </authorList>
    </citation>
    <scope>NUCLEOTIDE SEQUENCE [LARGE SCALE GENOMIC DNA]</scope>
    <source>
        <strain evidence="3 4">N62</strain>
    </source>
</reference>
<sequence>MIKPIFKLLILVAITLFANQVRSQLNDSIFPELNSFDVDICLHAWDFEGMSHFEYLTVSSDTPFSDTLRIKDQGNVLAHLWIDGRKTWLKVDSMALYSSDYFYMFEGIYENDYPLDEYFVLYDFNDLDLAAIGDTMRYVNSRKDVEFVISSIDTIVVNTVQRVRYEVYNPYNDQVKDYLVENLGGHNPISPILTPQGFYGMCTCNYDVTFANATDTLYLEDENVFGDAGNYCLSAGLSKDKIKVKLKVFPNPVSRNSFTIDADKMNSVLDVSLVNPVGQEVQMNYIFNEEEDEIVVTFRKKSTGLYILLLKTKEGLSRFKVLVN</sequence>
<organism evidence="3 4">
    <name type="scientific">Brumimicrobium aurantiacum</name>
    <dbReference type="NCBI Taxonomy" id="1737063"/>
    <lineage>
        <taxon>Bacteria</taxon>
        <taxon>Pseudomonadati</taxon>
        <taxon>Bacteroidota</taxon>
        <taxon>Flavobacteriia</taxon>
        <taxon>Flavobacteriales</taxon>
        <taxon>Crocinitomicaceae</taxon>
        <taxon>Brumimicrobium</taxon>
    </lineage>
</organism>
<dbReference type="InterPro" id="IPR026444">
    <property type="entry name" value="Secre_tail"/>
</dbReference>
<comment type="caution">
    <text evidence="3">The sequence shown here is derived from an EMBL/GenBank/DDBJ whole genome shotgun (WGS) entry which is preliminary data.</text>
</comment>
<dbReference type="RefSeq" id="WP_116882058.1">
    <property type="nucleotide sequence ID" value="NZ_QURB01000013.1"/>
</dbReference>
<dbReference type="OrthoDB" id="1652165at2"/>
<keyword evidence="1 2" id="KW-0732">Signal</keyword>